<keyword evidence="4" id="KW-1185">Reference proteome</keyword>
<dbReference type="InterPro" id="IPR023346">
    <property type="entry name" value="Lysozyme-like_dom_sf"/>
</dbReference>
<feature type="region of interest" description="Disordered" evidence="1">
    <location>
        <begin position="48"/>
        <end position="75"/>
    </location>
</feature>
<dbReference type="Pfam" id="PF01464">
    <property type="entry name" value="SLT"/>
    <property type="match status" value="1"/>
</dbReference>
<dbReference type="EMBL" id="JAOUSE010000031">
    <property type="protein sequence ID" value="MCU9594852.1"/>
    <property type="molecule type" value="Genomic_DNA"/>
</dbReference>
<dbReference type="InterPro" id="IPR008258">
    <property type="entry name" value="Transglycosylase_SLT_dom_1"/>
</dbReference>
<gene>
    <name evidence="3" type="ORF">OEV82_10430</name>
</gene>
<dbReference type="CDD" id="cd00254">
    <property type="entry name" value="LT-like"/>
    <property type="match status" value="1"/>
</dbReference>
<dbReference type="Gene3D" id="1.10.530.10">
    <property type="match status" value="1"/>
</dbReference>
<feature type="compositionally biased region" description="Polar residues" evidence="1">
    <location>
        <begin position="48"/>
        <end position="63"/>
    </location>
</feature>
<evidence type="ECO:0000313" key="3">
    <source>
        <dbReference type="EMBL" id="MCU9594852.1"/>
    </source>
</evidence>
<accession>A0ABT2WHF3</accession>
<dbReference type="Proteomes" id="UP001208656">
    <property type="component" value="Unassembled WGS sequence"/>
</dbReference>
<evidence type="ECO:0000259" key="2">
    <source>
        <dbReference type="Pfam" id="PF01464"/>
    </source>
</evidence>
<reference evidence="3 4" key="1">
    <citation type="submission" date="2022-10" db="EMBL/GenBank/DDBJ databases">
        <title>Description of Fervidibacillus gen. nov. in the family Fervidibacillaceae fam. nov. with two species, Fervidibacillus albus sp. nov., and Fervidibacillus halotolerans sp. nov., isolated from tidal flat sediments.</title>
        <authorList>
            <person name="Kwon K.K."/>
            <person name="Yang S.-H."/>
        </authorList>
    </citation>
    <scope>NUCLEOTIDE SEQUENCE [LARGE SCALE GENOMIC DNA]</scope>
    <source>
        <strain evidence="3 4">DSM 23332</strain>
    </source>
</reference>
<feature type="domain" description="Transglycosylase SLT" evidence="2">
    <location>
        <begin position="94"/>
        <end position="199"/>
    </location>
</feature>
<protein>
    <submittedName>
        <fullName evidence="3">Lytic transglycosylase domain-containing protein</fullName>
    </submittedName>
</protein>
<organism evidence="3 4">
    <name type="scientific">Pallidibacillus thermolactis</name>
    <dbReference type="NCBI Taxonomy" id="251051"/>
    <lineage>
        <taxon>Bacteria</taxon>
        <taxon>Bacillati</taxon>
        <taxon>Bacillota</taxon>
        <taxon>Bacilli</taxon>
        <taxon>Bacillales</taxon>
        <taxon>Bacillaceae</taxon>
        <taxon>Pallidibacillus</taxon>
    </lineage>
</organism>
<comment type="caution">
    <text evidence="3">The sequence shown here is derived from an EMBL/GenBank/DDBJ whole genome shotgun (WGS) entry which is preliminary data.</text>
</comment>
<dbReference type="PANTHER" id="PTHR37423:SF2">
    <property type="entry name" value="MEMBRANE-BOUND LYTIC MUREIN TRANSGLYCOSYLASE C"/>
    <property type="match status" value="1"/>
</dbReference>
<dbReference type="PANTHER" id="PTHR37423">
    <property type="entry name" value="SOLUBLE LYTIC MUREIN TRANSGLYCOSYLASE-RELATED"/>
    <property type="match status" value="1"/>
</dbReference>
<evidence type="ECO:0000256" key="1">
    <source>
        <dbReference type="SAM" id="MobiDB-lite"/>
    </source>
</evidence>
<evidence type="ECO:0000313" key="4">
    <source>
        <dbReference type="Proteomes" id="UP001208656"/>
    </source>
</evidence>
<proteinExistence type="predicted"/>
<sequence length="213" mass="23655">MNVNQLKLLIEINTLQQLNPFSKSTNHNTSFSSMLDSFVFLQNLNSNNRETHSNSTQTLNTSHHTSDVKAPSTGPLTNVKTIPVKIADEQLRPIIEEAAEKYHLPQNLITAVIKHESNFNMNAVSSAGARGLMQLMPDTARGLGVKDIHDPRENIMAGTKYLRQMLDRFGTVELALAAYNAGPGNVNKFGGIPPFKETQTYVEKIMNELHKNV</sequence>
<dbReference type="RefSeq" id="WP_263061838.1">
    <property type="nucleotide sequence ID" value="NZ_JAOUSE010000031.1"/>
</dbReference>
<dbReference type="SUPFAM" id="SSF53955">
    <property type="entry name" value="Lysozyme-like"/>
    <property type="match status" value="1"/>
</dbReference>
<name>A0ABT2WHF3_9BACI</name>